<dbReference type="InterPro" id="IPR031887">
    <property type="entry name" value="SDCCAG8"/>
</dbReference>
<dbReference type="GO" id="GO:0030010">
    <property type="term" value="P:establishment of cell polarity"/>
    <property type="evidence" value="ECO:0007669"/>
    <property type="project" value="TreeGrafter"/>
</dbReference>
<feature type="coiled-coil region" evidence="1">
    <location>
        <begin position="491"/>
        <end position="610"/>
    </location>
</feature>
<feature type="region of interest" description="Disordered" evidence="2">
    <location>
        <begin position="1"/>
        <end position="63"/>
    </location>
</feature>
<keyword evidence="4" id="KW-1185">Reference proteome</keyword>
<feature type="region of interest" description="Disordered" evidence="2">
    <location>
        <begin position="152"/>
        <end position="179"/>
    </location>
</feature>
<keyword evidence="1" id="KW-0175">Coiled coil</keyword>
<feature type="compositionally biased region" description="Basic and acidic residues" evidence="2">
    <location>
        <begin position="731"/>
        <end position="758"/>
    </location>
</feature>
<feature type="region of interest" description="Disordered" evidence="2">
    <location>
        <begin position="802"/>
        <end position="1113"/>
    </location>
</feature>
<dbReference type="Pfam" id="PF15964">
    <property type="entry name" value="CCCAP"/>
    <property type="match status" value="2"/>
</dbReference>
<gene>
    <name evidence="3" type="ORF">QE152_g33289</name>
</gene>
<evidence type="ECO:0000313" key="4">
    <source>
        <dbReference type="Proteomes" id="UP001458880"/>
    </source>
</evidence>
<dbReference type="PANTHER" id="PTHR34343:SF1">
    <property type="entry name" value="SEROLOGICALLY DEFINED COLON CANCER ANTIGEN 8"/>
    <property type="match status" value="1"/>
</dbReference>
<feature type="coiled-coil region" evidence="1">
    <location>
        <begin position="337"/>
        <end position="461"/>
    </location>
</feature>
<dbReference type="PANTHER" id="PTHR34343">
    <property type="entry name" value="SEROLOGICALLY DEFINED COLON CANCER ANTIGEN 8"/>
    <property type="match status" value="1"/>
</dbReference>
<evidence type="ECO:0000313" key="3">
    <source>
        <dbReference type="EMBL" id="KAK9694778.1"/>
    </source>
</evidence>
<feature type="compositionally biased region" description="Polar residues" evidence="2">
    <location>
        <begin position="981"/>
        <end position="1002"/>
    </location>
</feature>
<dbReference type="GO" id="GO:0007098">
    <property type="term" value="P:centrosome cycle"/>
    <property type="evidence" value="ECO:0007669"/>
    <property type="project" value="InterPro"/>
</dbReference>
<comment type="caution">
    <text evidence="3">The sequence shown here is derived from an EMBL/GenBank/DDBJ whole genome shotgun (WGS) entry which is preliminary data.</text>
</comment>
<feature type="compositionally biased region" description="Basic and acidic residues" evidence="2">
    <location>
        <begin position="152"/>
        <end position="171"/>
    </location>
</feature>
<organism evidence="3 4">
    <name type="scientific">Popillia japonica</name>
    <name type="common">Japanese beetle</name>
    <dbReference type="NCBI Taxonomy" id="7064"/>
    <lineage>
        <taxon>Eukaryota</taxon>
        <taxon>Metazoa</taxon>
        <taxon>Ecdysozoa</taxon>
        <taxon>Arthropoda</taxon>
        <taxon>Hexapoda</taxon>
        <taxon>Insecta</taxon>
        <taxon>Pterygota</taxon>
        <taxon>Neoptera</taxon>
        <taxon>Endopterygota</taxon>
        <taxon>Coleoptera</taxon>
        <taxon>Polyphaga</taxon>
        <taxon>Scarabaeiformia</taxon>
        <taxon>Scarabaeidae</taxon>
        <taxon>Rutelinae</taxon>
        <taxon>Popillia</taxon>
    </lineage>
</organism>
<dbReference type="GO" id="GO:0001764">
    <property type="term" value="P:neuron migration"/>
    <property type="evidence" value="ECO:0007669"/>
    <property type="project" value="TreeGrafter"/>
</dbReference>
<name>A0AAW1IXH6_POPJA</name>
<dbReference type="Proteomes" id="UP001458880">
    <property type="component" value="Unassembled WGS sequence"/>
</dbReference>
<proteinExistence type="predicted"/>
<dbReference type="EMBL" id="JASPKY010000502">
    <property type="protein sequence ID" value="KAK9694778.1"/>
    <property type="molecule type" value="Genomic_DNA"/>
</dbReference>
<dbReference type="GO" id="GO:0005814">
    <property type="term" value="C:centriole"/>
    <property type="evidence" value="ECO:0007669"/>
    <property type="project" value="TreeGrafter"/>
</dbReference>
<dbReference type="AlphaFoldDB" id="A0AAW1IXH6"/>
<evidence type="ECO:0000256" key="2">
    <source>
        <dbReference type="SAM" id="MobiDB-lite"/>
    </source>
</evidence>
<evidence type="ECO:0000256" key="1">
    <source>
        <dbReference type="SAM" id="Coils"/>
    </source>
</evidence>
<sequence>MYSGSTPRKSNKFGTGYLARPKLGALKNTYTSNKPPSRPSSGYGSDKRKKSRKPPNLTKVEYKKKPDYADTAYRDAVSRLRILLAETYVPIRGRPLRELDSAGEETDNQSVISGGSRTSRIGRSRYHSPLTPRRYNLATPLRSTNLNLADLHHQHQQRDKLSSPSDPHTKWDTQGCHTAPPELMSFIERQEEYIEQLERESRFCRDELSGMLGKVKEVISENECLHEKQKSNLLKSVFDHLETETETETDLDIAKNVKSPTKHRPLEGPTIGPTIVFELETETETDLDIAKNVKSPTKHRPLEGPTIVFELDIAKNVKSPTKHRPLEGPTIVFESRISELEAQLTQTKIDLKKAQDENETFKRKVSDGMFGEGLDSCKKQVENLQREKAVLQDTVSKLQSTLTILRDKENNTCDQVKRSLDVAEQAQYEKTAAEHEIRRLKDELERQHGKLRDAINEQSRRIADERSAVERRYSQQIEQLTAELGIQWEQTNKLQLELDKQRRENGDLRRELAQKQAHIDDLKKDMNSKIISLQSDIGVSGAEKSALEQQIATLQMGNERQERQAKQETLRLQAEMQSLRQRLDRADADLIHSRRENIRLTEQVATLEKELKMNEVLAEERGRRSIPSPCNAGGSSDIVALPPPKEDRERELSTMIQDIESKHAATVAELEGMIHSQNQLMDKLSDDCHVLTQKLEEANIRHKRDSCRLRDENDELMRKLETVWMSLKEIRKSQRCTSETEREENQPNLERERVEQQHRRSSKQVNHCGNDAINEPLVFYREEIRELQTNLDYISSRFTLPSKSTADQEKGPVPTAKQKPALYQPAQPTTASPREVSSTQKMEETKPSPIKTSKPVEQTVPQKPKEESKPIEKLTKDDQPKPQAEPSKSYQKEEVPYHPEPDVPEYVGNPDMQYTSEQYDPNQQYMQDQQYEVDQQYGDQPYMTQEQYEEQYGPYDPNAQYPEQQYDPNYAMSGDEGRYVSDQQYVEDNQYTSNQYPAQDQNKVAVMRDQNKVMGQESKTKAPDPILSGGRRSPEVEQKLAESQNDQNVKQYSLEAQNAQNVKQYRPESQNSKQYSPETQNAPNVKQYSPETQGNQQKSADKAKTPIPTATKK</sequence>
<feature type="compositionally biased region" description="Polar residues" evidence="2">
    <location>
        <begin position="826"/>
        <end position="840"/>
    </location>
</feature>
<dbReference type="GO" id="GO:0035148">
    <property type="term" value="P:tube formation"/>
    <property type="evidence" value="ECO:0007669"/>
    <property type="project" value="TreeGrafter"/>
</dbReference>
<feature type="compositionally biased region" description="Basic and acidic residues" evidence="2">
    <location>
        <begin position="863"/>
        <end position="880"/>
    </location>
</feature>
<feature type="compositionally biased region" description="Basic and acidic residues" evidence="2">
    <location>
        <begin position="890"/>
        <end position="901"/>
    </location>
</feature>
<feature type="compositionally biased region" description="Polar residues" evidence="2">
    <location>
        <begin position="912"/>
        <end position="933"/>
    </location>
</feature>
<feature type="compositionally biased region" description="Polar residues" evidence="2">
    <location>
        <begin position="28"/>
        <end position="43"/>
    </location>
</feature>
<feature type="coiled-coil region" evidence="1">
    <location>
        <begin position="667"/>
        <end position="701"/>
    </location>
</feature>
<protein>
    <submittedName>
        <fullName evidence="3">Centrosomal colon cancer autoantigen protein family</fullName>
    </submittedName>
</protein>
<feature type="region of interest" description="Disordered" evidence="2">
    <location>
        <begin position="100"/>
        <end position="131"/>
    </location>
</feature>
<feature type="region of interest" description="Disordered" evidence="2">
    <location>
        <begin position="619"/>
        <end position="644"/>
    </location>
</feature>
<dbReference type="GO" id="GO:0005813">
    <property type="term" value="C:centrosome"/>
    <property type="evidence" value="ECO:0007669"/>
    <property type="project" value="InterPro"/>
</dbReference>
<accession>A0AAW1IXH6</accession>
<reference evidence="3 4" key="1">
    <citation type="journal article" date="2024" name="BMC Genomics">
        <title>De novo assembly and annotation of Popillia japonica's genome with initial clues to its potential as an invasive pest.</title>
        <authorList>
            <person name="Cucini C."/>
            <person name="Boschi S."/>
            <person name="Funari R."/>
            <person name="Cardaioli E."/>
            <person name="Iannotti N."/>
            <person name="Marturano G."/>
            <person name="Paoli F."/>
            <person name="Bruttini M."/>
            <person name="Carapelli A."/>
            <person name="Frati F."/>
            <person name="Nardi F."/>
        </authorList>
    </citation>
    <scope>NUCLEOTIDE SEQUENCE [LARGE SCALE GENOMIC DNA]</scope>
    <source>
        <strain evidence="3">DMR45628</strain>
    </source>
</reference>
<feature type="region of interest" description="Disordered" evidence="2">
    <location>
        <begin position="731"/>
        <end position="769"/>
    </location>
</feature>
<feature type="compositionally biased region" description="Polar residues" evidence="2">
    <location>
        <begin position="1041"/>
        <end position="1098"/>
    </location>
</feature>